<dbReference type="AlphaFoldDB" id="A0ABD5S0N7"/>
<keyword evidence="2" id="KW-1185">Reference proteome</keyword>
<dbReference type="InterPro" id="IPR002822">
    <property type="entry name" value="Ni_insertion"/>
</dbReference>
<keyword evidence="1" id="KW-0456">Lyase</keyword>
<sequence>MDTLAFDGRMGASGDMILAALIAAGADPGVLDRVEDRLDLRYVLGKTEKNGIAATTVNVLLDGDGEGRADVDRPDGTADAD</sequence>
<reference evidence="1 2" key="1">
    <citation type="journal article" date="2019" name="Int. J. Syst. Evol. Microbiol.">
        <title>The Global Catalogue of Microorganisms (GCM) 10K type strain sequencing project: providing services to taxonomists for standard genome sequencing and annotation.</title>
        <authorList>
            <consortium name="The Broad Institute Genomics Platform"/>
            <consortium name="The Broad Institute Genome Sequencing Center for Infectious Disease"/>
            <person name="Wu L."/>
            <person name="Ma J."/>
        </authorList>
    </citation>
    <scope>NUCLEOTIDE SEQUENCE [LARGE SCALE GENOMIC DNA]</scope>
    <source>
        <strain evidence="1 2">NBRC 111368</strain>
    </source>
</reference>
<dbReference type="GO" id="GO:0016829">
    <property type="term" value="F:lyase activity"/>
    <property type="evidence" value="ECO:0007669"/>
    <property type="project" value="UniProtKB-KW"/>
</dbReference>
<dbReference type="Proteomes" id="UP001596328">
    <property type="component" value="Unassembled WGS sequence"/>
</dbReference>
<evidence type="ECO:0000313" key="1">
    <source>
        <dbReference type="EMBL" id="MFC6724492.1"/>
    </source>
</evidence>
<comment type="caution">
    <text evidence="1">The sequence shown here is derived from an EMBL/GenBank/DDBJ whole genome shotgun (WGS) entry which is preliminary data.</text>
</comment>
<dbReference type="Pfam" id="PF01969">
    <property type="entry name" value="Ni_insertion"/>
    <property type="match status" value="1"/>
</dbReference>
<accession>A0ABD5S0N7</accession>
<dbReference type="EC" id="4.99.1.12" evidence="1"/>
<name>A0ABD5S0N7_9EURY</name>
<protein>
    <submittedName>
        <fullName evidence="1">Nickel insertion protein</fullName>
        <ecNumber evidence="1">4.99.1.12</ecNumber>
    </submittedName>
</protein>
<proteinExistence type="predicted"/>
<gene>
    <name evidence="1" type="primary">larC</name>
    <name evidence="1" type="ORF">ACFQE1_08915</name>
</gene>
<evidence type="ECO:0000313" key="2">
    <source>
        <dbReference type="Proteomes" id="UP001596328"/>
    </source>
</evidence>
<feature type="non-terminal residue" evidence="1">
    <location>
        <position position="81"/>
    </location>
</feature>
<organism evidence="1 2">
    <name type="scientific">Halobium palmae</name>
    <dbReference type="NCBI Taxonomy" id="1776492"/>
    <lineage>
        <taxon>Archaea</taxon>
        <taxon>Methanobacteriati</taxon>
        <taxon>Methanobacteriota</taxon>
        <taxon>Stenosarchaea group</taxon>
        <taxon>Halobacteria</taxon>
        <taxon>Halobacteriales</taxon>
        <taxon>Haloferacaceae</taxon>
        <taxon>Halobium</taxon>
    </lineage>
</organism>
<dbReference type="EMBL" id="JBHSWU010000196">
    <property type="protein sequence ID" value="MFC6724492.1"/>
    <property type="molecule type" value="Genomic_DNA"/>
</dbReference>